<dbReference type="AlphaFoldDB" id="A0AAV0F2V3"/>
<dbReference type="PANTHER" id="PTHR47987">
    <property type="entry name" value="OS08G0249100 PROTEIN"/>
    <property type="match status" value="1"/>
</dbReference>
<reference evidence="2" key="1">
    <citation type="submission" date="2022-07" db="EMBL/GenBank/DDBJ databases">
        <authorList>
            <person name="Macas J."/>
            <person name="Novak P."/>
            <person name="Neumann P."/>
        </authorList>
    </citation>
    <scope>NUCLEOTIDE SEQUENCE</scope>
</reference>
<evidence type="ECO:0000256" key="1">
    <source>
        <dbReference type="SAM" id="MobiDB-lite"/>
    </source>
</evidence>
<gene>
    <name evidence="2" type="ORF">CEPIT_LOCUS30186</name>
</gene>
<feature type="region of interest" description="Disordered" evidence="1">
    <location>
        <begin position="89"/>
        <end position="124"/>
    </location>
</feature>
<dbReference type="Gene3D" id="1.10.510.10">
    <property type="entry name" value="Transferase(Phosphotransferase) domain 1"/>
    <property type="match status" value="1"/>
</dbReference>
<organism evidence="2 3">
    <name type="scientific">Cuscuta epithymum</name>
    <dbReference type="NCBI Taxonomy" id="186058"/>
    <lineage>
        <taxon>Eukaryota</taxon>
        <taxon>Viridiplantae</taxon>
        <taxon>Streptophyta</taxon>
        <taxon>Embryophyta</taxon>
        <taxon>Tracheophyta</taxon>
        <taxon>Spermatophyta</taxon>
        <taxon>Magnoliopsida</taxon>
        <taxon>eudicotyledons</taxon>
        <taxon>Gunneridae</taxon>
        <taxon>Pentapetalae</taxon>
        <taxon>asterids</taxon>
        <taxon>lamiids</taxon>
        <taxon>Solanales</taxon>
        <taxon>Convolvulaceae</taxon>
        <taxon>Cuscuteae</taxon>
        <taxon>Cuscuta</taxon>
        <taxon>Cuscuta subgen. Cuscuta</taxon>
    </lineage>
</organism>
<accession>A0AAV0F2V3</accession>
<dbReference type="Proteomes" id="UP001152523">
    <property type="component" value="Unassembled WGS sequence"/>
</dbReference>
<dbReference type="PANTHER" id="PTHR47987:SF13">
    <property type="entry name" value="RECEPTOR-LIKE CYTOSOLIC SERINE_THREONINE-PROTEIN KINASE RBK2"/>
    <property type="match status" value="1"/>
</dbReference>
<protein>
    <submittedName>
        <fullName evidence="2">Uncharacterized protein</fullName>
    </submittedName>
</protein>
<dbReference type="EMBL" id="CAMAPF010000956">
    <property type="protein sequence ID" value="CAH9129859.1"/>
    <property type="molecule type" value="Genomic_DNA"/>
</dbReference>
<evidence type="ECO:0000313" key="2">
    <source>
        <dbReference type="EMBL" id="CAH9129859.1"/>
    </source>
</evidence>
<dbReference type="InterPro" id="IPR046958">
    <property type="entry name" value="RBK1/2/STUNTED"/>
</dbReference>
<evidence type="ECO:0000313" key="3">
    <source>
        <dbReference type="Proteomes" id="UP001152523"/>
    </source>
</evidence>
<name>A0AAV0F2V3_9ASTE</name>
<proteinExistence type="predicted"/>
<comment type="caution">
    <text evidence="2">The sequence shown here is derived from an EMBL/GenBank/DDBJ whole genome shotgun (WGS) entry which is preliminary data.</text>
</comment>
<feature type="compositionally biased region" description="Polar residues" evidence="1">
    <location>
        <begin position="93"/>
        <end position="107"/>
    </location>
</feature>
<keyword evidence="3" id="KW-1185">Reference proteome</keyword>
<sequence>MWAKPLLLKKSFGELADPALEGSYDLEQMKDMAMVASLCLQQSSADRPPMSKVEKMLKGEESISHDIKKLQNRLSLKTHRPIELIKEALLKTPKSSNDSPKSLNSTPKIVCDDTEVRNEIPMEQ</sequence>
<feature type="compositionally biased region" description="Basic and acidic residues" evidence="1">
    <location>
        <begin position="110"/>
        <end position="124"/>
    </location>
</feature>